<comment type="function">
    <text evidence="1">Catalyzes the reduction of fatty acyl-CoA to fatty alcohols.</text>
</comment>
<dbReference type="STRING" id="1344416.A0A139AQK0"/>
<accession>A0A139AQK0</accession>
<keyword evidence="1" id="KW-0443">Lipid metabolism</keyword>
<dbReference type="PANTHER" id="PTHR11011:SF45">
    <property type="entry name" value="FATTY ACYL-COA REDUCTASE CG8306-RELATED"/>
    <property type="match status" value="1"/>
</dbReference>
<dbReference type="GO" id="GO:0005777">
    <property type="term" value="C:peroxisome"/>
    <property type="evidence" value="ECO:0007669"/>
    <property type="project" value="TreeGrafter"/>
</dbReference>
<dbReference type="PANTHER" id="PTHR11011">
    <property type="entry name" value="MALE STERILITY PROTEIN 2-RELATED"/>
    <property type="match status" value="1"/>
</dbReference>
<dbReference type="InterPro" id="IPR026055">
    <property type="entry name" value="FAR"/>
</dbReference>
<dbReference type="AlphaFoldDB" id="A0A139AQK0"/>
<evidence type="ECO:0000313" key="4">
    <source>
        <dbReference type="Proteomes" id="UP000070544"/>
    </source>
</evidence>
<keyword evidence="1" id="KW-0444">Lipid biosynthesis</keyword>
<dbReference type="OMA" id="NGDCARP"/>
<dbReference type="OrthoDB" id="2122208at2759"/>
<dbReference type="GO" id="GO:0035336">
    <property type="term" value="P:long-chain fatty-acyl-CoA metabolic process"/>
    <property type="evidence" value="ECO:0007669"/>
    <property type="project" value="TreeGrafter"/>
</dbReference>
<reference evidence="3 4" key="1">
    <citation type="journal article" date="2015" name="Genome Biol. Evol.">
        <title>Phylogenomic analyses indicate that early fungi evolved digesting cell walls of algal ancestors of land plants.</title>
        <authorList>
            <person name="Chang Y."/>
            <person name="Wang S."/>
            <person name="Sekimoto S."/>
            <person name="Aerts A.L."/>
            <person name="Choi C."/>
            <person name="Clum A."/>
            <person name="LaButti K.M."/>
            <person name="Lindquist E.A."/>
            <person name="Yee Ngan C."/>
            <person name="Ohm R.A."/>
            <person name="Salamov A.A."/>
            <person name="Grigoriev I.V."/>
            <person name="Spatafora J.W."/>
            <person name="Berbee M.L."/>
        </authorList>
    </citation>
    <scope>NUCLEOTIDE SEQUENCE [LARGE SCALE GENOMIC DNA]</scope>
    <source>
        <strain evidence="3 4">JEL478</strain>
    </source>
</reference>
<comment type="catalytic activity">
    <reaction evidence="1">
        <text>a long-chain fatty acyl-CoA + 2 NADPH + 2 H(+) = a long-chain primary fatty alcohol + 2 NADP(+) + CoA</text>
        <dbReference type="Rhea" id="RHEA:52716"/>
        <dbReference type="ChEBI" id="CHEBI:15378"/>
        <dbReference type="ChEBI" id="CHEBI:57287"/>
        <dbReference type="ChEBI" id="CHEBI:57783"/>
        <dbReference type="ChEBI" id="CHEBI:58349"/>
        <dbReference type="ChEBI" id="CHEBI:77396"/>
        <dbReference type="ChEBI" id="CHEBI:83139"/>
        <dbReference type="EC" id="1.2.1.84"/>
    </reaction>
</comment>
<keyword evidence="4" id="KW-1185">Reference proteome</keyword>
<proteinExistence type="inferred from homology"/>
<dbReference type="Gene3D" id="3.40.50.720">
    <property type="entry name" value="NAD(P)-binding Rossmann-like Domain"/>
    <property type="match status" value="1"/>
</dbReference>
<dbReference type="SUPFAM" id="SSF51735">
    <property type="entry name" value="NAD(P)-binding Rossmann-fold domains"/>
    <property type="match status" value="1"/>
</dbReference>
<organism evidence="3 4">
    <name type="scientific">Gonapodya prolifera (strain JEL478)</name>
    <name type="common">Monoblepharis prolifera</name>
    <dbReference type="NCBI Taxonomy" id="1344416"/>
    <lineage>
        <taxon>Eukaryota</taxon>
        <taxon>Fungi</taxon>
        <taxon>Fungi incertae sedis</taxon>
        <taxon>Chytridiomycota</taxon>
        <taxon>Chytridiomycota incertae sedis</taxon>
        <taxon>Monoblepharidomycetes</taxon>
        <taxon>Monoblepharidales</taxon>
        <taxon>Gonapodyaceae</taxon>
        <taxon>Gonapodya</taxon>
    </lineage>
</organism>
<sequence length="500" mass="53883">MEPRHAADSGPSFPDAIHALPNTIAPAAEPALEPLVEATDVELQDITVYEALADSQILVTGAAGFVGTALLHRLLRDAKFQVKTVVALVRAKSKVDALQRIPKTLHHFADSVDAKAAPKLVVLSGDSSLPNFGLAGQDLALLRKTDVVIHAAGNTQFTLSLAQAFELMVPLAFFGAQFSLLTPNVKTHIHISTTFIGWYLSDGSVVSETLCPTAATSSPQLGKHVNSYFESKTYAESTVNTLFTAQAGRKPHGKTARIVRLATLGPAAEFPRPGWGSGHPASPICAALAAEQVEQKLLMPHAALDVVPVDIAVNQILALTASAYAMHRLPATHHLHPLSPTCPTNKHLAEVPCYHVANGRNPQCMITLRKLNSAEFKILKPYVPGSSARKVYEPFFDKCVWFDVIKTRAVLGLGMEGQVQVQEVETSTLKGRASANASASAKGEAALADLPMRADDTLKLDALKVVRDNWKEEGWGGYLKLVRDEMEKLGPRADWEDFVN</sequence>
<evidence type="ECO:0000259" key="2">
    <source>
        <dbReference type="Pfam" id="PF07993"/>
    </source>
</evidence>
<dbReference type="InterPro" id="IPR036291">
    <property type="entry name" value="NAD(P)-bd_dom_sf"/>
</dbReference>
<name>A0A139AQK0_GONPJ</name>
<comment type="similarity">
    <text evidence="1">Belongs to the fatty acyl-CoA reductase family.</text>
</comment>
<dbReference type="InterPro" id="IPR013120">
    <property type="entry name" value="FAR_NAD-bd"/>
</dbReference>
<dbReference type="EMBL" id="KQ965740">
    <property type="protein sequence ID" value="KXS19037.1"/>
    <property type="molecule type" value="Genomic_DNA"/>
</dbReference>
<gene>
    <name evidence="3" type="ORF">M427DRAFT_67590</name>
</gene>
<evidence type="ECO:0000256" key="1">
    <source>
        <dbReference type="RuleBase" id="RU363097"/>
    </source>
</evidence>
<keyword evidence="1" id="KW-0560">Oxidoreductase</keyword>
<dbReference type="GO" id="GO:0080019">
    <property type="term" value="F:alcohol-forming very long-chain fatty acyl-CoA reductase activity"/>
    <property type="evidence" value="ECO:0007669"/>
    <property type="project" value="InterPro"/>
</dbReference>
<protein>
    <recommendedName>
        <fullName evidence="1">Fatty acyl-CoA reductase</fullName>
        <ecNumber evidence="1">1.2.1.84</ecNumber>
    </recommendedName>
</protein>
<dbReference type="Pfam" id="PF07993">
    <property type="entry name" value="NAD_binding_4"/>
    <property type="match status" value="1"/>
</dbReference>
<dbReference type="Proteomes" id="UP000070544">
    <property type="component" value="Unassembled WGS sequence"/>
</dbReference>
<keyword evidence="1" id="KW-0521">NADP</keyword>
<dbReference type="EC" id="1.2.1.84" evidence="1"/>
<dbReference type="GO" id="GO:0102965">
    <property type="term" value="F:alcohol-forming long-chain fatty acyl-CoA reductase activity"/>
    <property type="evidence" value="ECO:0007669"/>
    <property type="project" value="UniProtKB-EC"/>
</dbReference>
<feature type="domain" description="Thioester reductase (TE)" evidence="2">
    <location>
        <begin position="59"/>
        <end position="316"/>
    </location>
</feature>
<evidence type="ECO:0000313" key="3">
    <source>
        <dbReference type="EMBL" id="KXS19037.1"/>
    </source>
</evidence>